<accession>A0AAE3FFU3</accession>
<proteinExistence type="predicted"/>
<name>A0AAE3FFU3_9BACT</name>
<comment type="caution">
    <text evidence="1">The sequence shown here is derived from an EMBL/GenBank/DDBJ whole genome shotgun (WGS) entry which is preliminary data.</text>
</comment>
<evidence type="ECO:0000313" key="1">
    <source>
        <dbReference type="EMBL" id="MCI5755124.1"/>
    </source>
</evidence>
<evidence type="ECO:0000313" key="2">
    <source>
        <dbReference type="Proteomes" id="UP001139365"/>
    </source>
</evidence>
<dbReference type="EMBL" id="JALEMU010000040">
    <property type="protein sequence ID" value="MCI5755124.1"/>
    <property type="molecule type" value="Genomic_DNA"/>
</dbReference>
<protein>
    <submittedName>
        <fullName evidence="1">Uncharacterized protein</fullName>
    </submittedName>
</protein>
<reference evidence="1 2" key="1">
    <citation type="submission" date="2022-03" db="EMBL/GenBank/DDBJ databases">
        <title>Metagenome-assembled genomes from swine fecal metagenomes.</title>
        <authorList>
            <person name="Holman D.B."/>
            <person name="Kommadath A."/>
        </authorList>
    </citation>
    <scope>NUCLEOTIDE SEQUENCE [LARGE SCALE GENOMIC DNA]</scope>
    <source>
        <strain evidence="1">SUG147</strain>
    </source>
</reference>
<sequence length="527" mass="56488">MTVLISAAAVTAAAVIVCGVLLFLRERDFAASSERDFVISVISSHREELDGMLTGYINENITGYEDRDAVLKELLGFTPETLSYIRTENSTDSAPEYDICHEDRHILTVTLSRGKSFSGFDSWSVSDISLPADGGPAYPVTVSVPHGAALTVNGKTAASAPEKTAYSALTVFEEGLSDEYYCDSYALGRFFGVPDVAAELDGTWLGPPQGSGGTLSFRYPQSMTEVCGFTVPYGADVTVNGIAPGGDFISETGIKYRYLTRFEENLTGIPTSVTYQISGLFRTPEISVAYNGTPLEQENGIYRLPDSETKTVTVLAPADATVKINGVAAGKGEITSARAELPILEGVSGYAKDRQYLVEYTVSGLLSDPAVAAVLKGGKPLEADPRESSEGKIVFLPQKTASAPPDRDKVTVKAFAVYYLKYILGGSANANVNFRNVSDMTPAKTPAYNRLRALLPGVRDSAAAKNLKTGTPVYSEYTKYTSSAFSATVTLPYTATVNGSTVEGSITMKILYVFSGNIRRVVNFIVY</sequence>
<gene>
    <name evidence="1" type="ORF">MR241_02380</name>
</gene>
<organism evidence="1 2">
    <name type="scientific">Candidatus Colimorpha enterica</name>
    <dbReference type="NCBI Taxonomy" id="3083063"/>
    <lineage>
        <taxon>Bacteria</taxon>
        <taxon>Pseudomonadati</taxon>
        <taxon>Bacteroidota</taxon>
        <taxon>Bacteroidia</taxon>
        <taxon>Bacteroidales</taxon>
        <taxon>Candidatus Colimorpha</taxon>
    </lineage>
</organism>
<dbReference type="Proteomes" id="UP001139365">
    <property type="component" value="Unassembled WGS sequence"/>
</dbReference>
<dbReference type="AlphaFoldDB" id="A0AAE3FFU3"/>